<dbReference type="PANTHER" id="PTHR43673:SF2">
    <property type="entry name" value="NITROREDUCTASE"/>
    <property type="match status" value="1"/>
</dbReference>
<reference evidence="8 9" key="1">
    <citation type="journal article" date="2017" name="Infect. Genet. Evol.">
        <title>Comparative genome analysis of fish pathogen Flavobacterium columnare reveals extensive sequence diversity within the species.</title>
        <authorList>
            <person name="Kayansamruaj P."/>
            <person name="Dong H.T."/>
            <person name="Hirono I."/>
            <person name="Kondo H."/>
            <person name="Senapin S."/>
            <person name="Rodkhum C."/>
        </authorList>
    </citation>
    <scope>NUCLEOTIDE SEQUENCE [LARGE SCALE GENOMIC DNA]</scope>
    <source>
        <strain evidence="8 9">1214</strain>
    </source>
</reference>
<evidence type="ECO:0000313" key="9">
    <source>
        <dbReference type="Proteomes" id="UP000198034"/>
    </source>
</evidence>
<comment type="cofactor">
    <cofactor evidence="1">
        <name>FMN</name>
        <dbReference type="ChEBI" id="CHEBI:58210"/>
    </cofactor>
</comment>
<evidence type="ECO:0000256" key="3">
    <source>
        <dbReference type="ARBA" id="ARBA00022630"/>
    </source>
</evidence>
<dbReference type="InterPro" id="IPR029479">
    <property type="entry name" value="Nitroreductase"/>
</dbReference>
<proteinExistence type="inferred from homology"/>
<feature type="domain" description="Nitroreductase" evidence="7">
    <location>
        <begin position="8"/>
        <end position="173"/>
    </location>
</feature>
<evidence type="ECO:0000259" key="7">
    <source>
        <dbReference type="Pfam" id="PF00881"/>
    </source>
</evidence>
<protein>
    <submittedName>
        <fullName evidence="8">NAD(P)H-dependent oxidoreductase</fullName>
    </submittedName>
</protein>
<name>A0A246GA50_9FLAO</name>
<dbReference type="EMBL" id="MTCY01000023">
    <property type="protein sequence ID" value="OWP76752.1"/>
    <property type="molecule type" value="Genomic_DNA"/>
</dbReference>
<dbReference type="InterPro" id="IPR000415">
    <property type="entry name" value="Nitroreductase-like"/>
</dbReference>
<dbReference type="Pfam" id="PF00881">
    <property type="entry name" value="Nitroreductase"/>
    <property type="match status" value="1"/>
</dbReference>
<dbReference type="CDD" id="cd02149">
    <property type="entry name" value="NfsB-like"/>
    <property type="match status" value="1"/>
</dbReference>
<dbReference type="GO" id="GO:0016491">
    <property type="term" value="F:oxidoreductase activity"/>
    <property type="evidence" value="ECO:0007669"/>
    <property type="project" value="UniProtKB-KW"/>
</dbReference>
<dbReference type="Proteomes" id="UP000198034">
    <property type="component" value="Unassembled WGS sequence"/>
</dbReference>
<evidence type="ECO:0000313" key="8">
    <source>
        <dbReference type="EMBL" id="OWP76752.1"/>
    </source>
</evidence>
<evidence type="ECO:0000256" key="6">
    <source>
        <dbReference type="ARBA" id="ARBA00023002"/>
    </source>
</evidence>
<keyword evidence="4" id="KW-0288">FMN</keyword>
<comment type="similarity">
    <text evidence="2">Belongs to the nitroreductase family.</text>
</comment>
<evidence type="ECO:0000256" key="5">
    <source>
        <dbReference type="ARBA" id="ARBA00022857"/>
    </source>
</evidence>
<evidence type="ECO:0000256" key="1">
    <source>
        <dbReference type="ARBA" id="ARBA00001917"/>
    </source>
</evidence>
<accession>A0A246GA50</accession>
<dbReference type="AlphaFoldDB" id="A0A246GA50"/>
<keyword evidence="6" id="KW-0560">Oxidoreductase</keyword>
<gene>
    <name evidence="8" type="ORF">BWK62_08960</name>
</gene>
<dbReference type="InterPro" id="IPR033878">
    <property type="entry name" value="NfsB-like"/>
</dbReference>
<evidence type="ECO:0000256" key="2">
    <source>
        <dbReference type="ARBA" id="ARBA00007118"/>
    </source>
</evidence>
<sequence>MDFLELAKQRYTTKKYNPDEKLSLETIEKLKAILKLSPSSINSQPWHFTFISNPEIKKRIAEASYFNAPKVLESSHTVVFSVIDDIHKFEEQIEKKLPEGAVGYYKQYVKPLSDEEIKAWLKNQVYLSLGYFLSACASLGIDSTPMEGIEKDKYRKILDLTDYQPLFAVAIGKRDQEDVNQPHIKTKLRLEIDEIITEM</sequence>
<dbReference type="Gene3D" id="3.40.109.10">
    <property type="entry name" value="NADH Oxidase"/>
    <property type="match status" value="1"/>
</dbReference>
<comment type="caution">
    <text evidence="8">The sequence shown here is derived from an EMBL/GenBank/DDBJ whole genome shotgun (WGS) entry which is preliminary data.</text>
</comment>
<organism evidence="8 9">
    <name type="scientific">Flavobacterium columnare</name>
    <dbReference type="NCBI Taxonomy" id="996"/>
    <lineage>
        <taxon>Bacteria</taxon>
        <taxon>Pseudomonadati</taxon>
        <taxon>Bacteroidota</taxon>
        <taxon>Flavobacteriia</taxon>
        <taxon>Flavobacteriales</taxon>
        <taxon>Flavobacteriaceae</taxon>
        <taxon>Flavobacterium</taxon>
    </lineage>
</organism>
<evidence type="ECO:0000256" key="4">
    <source>
        <dbReference type="ARBA" id="ARBA00022643"/>
    </source>
</evidence>
<dbReference type="PANTHER" id="PTHR43673">
    <property type="entry name" value="NAD(P)H NITROREDUCTASE YDGI-RELATED"/>
    <property type="match status" value="1"/>
</dbReference>
<dbReference type="OrthoDB" id="9809288at2"/>
<keyword evidence="3" id="KW-0285">Flavoprotein</keyword>
<dbReference type="SUPFAM" id="SSF55469">
    <property type="entry name" value="FMN-dependent nitroreductase-like"/>
    <property type="match status" value="1"/>
</dbReference>
<keyword evidence="5" id="KW-0521">NADP</keyword>